<dbReference type="InterPro" id="IPR010559">
    <property type="entry name" value="Sig_transdc_His_kin_internal"/>
</dbReference>
<dbReference type="InterPro" id="IPR050640">
    <property type="entry name" value="Bact_2-comp_sensor_kinase"/>
</dbReference>
<comment type="caution">
    <text evidence="17">The sequence shown here is derived from an EMBL/GenBank/DDBJ whole genome shotgun (WGS) entry which is preliminary data.</text>
</comment>
<keyword evidence="8" id="KW-0547">Nucleotide-binding</keyword>
<sequence>MILEWLYPYWLRNQVIRNKIIAIYIPLIIVPLLVLGFASNRIYSNAIVDKTISNVTDNSSLIITRINGMLKNAESCANSLTINLNRVIQDNHNGELNGERSLQLSTLITNQLSFALLVFPDVESAAFIDNNGNIYGTSANIEASLSPEVVLQTPIIRQIEQTSGQNIWFPMERRSYLTVNGAAPVLSLGKRINNINTGQELGRLVLNIKESALSSIFGKIGTGEQGSYMLTDPSGMVVSTPDATKLLKPIEDTVLRDWVQTAKDQSVIGRFQSSKQLVVSSEMDKFGWKMISMEPYTKLTEDSRKITMLIAFIGLLCFLFALMGAGILNRLIARPIVLLTKNMKLVKEGNLSLRLPVRTNDELGLLASGFNTMIARINQLLDNVRFEQKKKREYELALIQSQIKPHFLYNTLDVIYTLAEFGRVKDVQRTTKSLADYYRIVLSKGREAIVLQDELQGLRDYLGIQRLRYADIFDYQIDVQPDVMSCTVLKLTLQPLVENAIYHGLKTKGSFGHLWVSGCREGDYLELRVRDDGVGIPPERLPLLLKPGGLDEEAHIGAVSAAGNSGSSFGLRSVDSRIKLYFGEEYGLTINSELGAGTEIFVRLPLAFGGMLNEPDPARVTEGRSEKREGVE</sequence>
<feature type="domain" description="HAMP" evidence="16">
    <location>
        <begin position="330"/>
        <end position="382"/>
    </location>
</feature>
<feature type="transmembrane region" description="Helical" evidence="14">
    <location>
        <begin position="306"/>
        <end position="328"/>
    </location>
</feature>
<evidence type="ECO:0000256" key="7">
    <source>
        <dbReference type="ARBA" id="ARBA00022692"/>
    </source>
</evidence>
<dbReference type="GO" id="GO:0005524">
    <property type="term" value="F:ATP binding"/>
    <property type="evidence" value="ECO:0007669"/>
    <property type="project" value="UniProtKB-KW"/>
</dbReference>
<dbReference type="SUPFAM" id="SSF55874">
    <property type="entry name" value="ATPase domain of HSP90 chaperone/DNA topoisomerase II/histidine kinase"/>
    <property type="match status" value="1"/>
</dbReference>
<evidence type="ECO:0000313" key="17">
    <source>
        <dbReference type="EMBL" id="REE77749.1"/>
    </source>
</evidence>
<evidence type="ECO:0000256" key="13">
    <source>
        <dbReference type="ARBA" id="ARBA00023136"/>
    </source>
</evidence>
<organism evidence="17 18">
    <name type="scientific">Paenibacillus taihuensis</name>
    <dbReference type="NCBI Taxonomy" id="1156355"/>
    <lineage>
        <taxon>Bacteria</taxon>
        <taxon>Bacillati</taxon>
        <taxon>Bacillota</taxon>
        <taxon>Bacilli</taxon>
        <taxon>Bacillales</taxon>
        <taxon>Paenibacillaceae</taxon>
        <taxon>Paenibacillus</taxon>
    </lineage>
</organism>
<name>A0A3D9RNQ1_9BACL</name>
<keyword evidence="9 17" id="KW-0418">Kinase</keyword>
<accession>A0A3D9RNQ1</accession>
<keyword evidence="7 14" id="KW-0812">Transmembrane</keyword>
<protein>
    <recommendedName>
        <fullName evidence="3">histidine kinase</fullName>
        <ecNumber evidence="3">2.7.13.3</ecNumber>
    </recommendedName>
</protein>
<dbReference type="Proteomes" id="UP000256304">
    <property type="component" value="Unassembled WGS sequence"/>
</dbReference>
<evidence type="ECO:0000256" key="8">
    <source>
        <dbReference type="ARBA" id="ARBA00022741"/>
    </source>
</evidence>
<evidence type="ECO:0000256" key="10">
    <source>
        <dbReference type="ARBA" id="ARBA00022840"/>
    </source>
</evidence>
<keyword evidence="11 14" id="KW-1133">Transmembrane helix</keyword>
<dbReference type="InterPro" id="IPR036890">
    <property type="entry name" value="HATPase_C_sf"/>
</dbReference>
<evidence type="ECO:0000256" key="3">
    <source>
        <dbReference type="ARBA" id="ARBA00012438"/>
    </source>
</evidence>
<dbReference type="Gene3D" id="1.10.8.500">
    <property type="entry name" value="HAMP domain in histidine kinase"/>
    <property type="match status" value="1"/>
</dbReference>
<evidence type="ECO:0000256" key="6">
    <source>
        <dbReference type="ARBA" id="ARBA00022679"/>
    </source>
</evidence>
<evidence type="ECO:0000256" key="14">
    <source>
        <dbReference type="SAM" id="Phobius"/>
    </source>
</evidence>
<dbReference type="PANTHER" id="PTHR34220">
    <property type="entry name" value="SENSOR HISTIDINE KINASE YPDA"/>
    <property type="match status" value="1"/>
</dbReference>
<dbReference type="Gene3D" id="3.30.565.10">
    <property type="entry name" value="Histidine kinase-like ATPase, C-terminal domain"/>
    <property type="match status" value="1"/>
</dbReference>
<keyword evidence="10" id="KW-0067">ATP-binding</keyword>
<dbReference type="SMART" id="SM00304">
    <property type="entry name" value="HAMP"/>
    <property type="match status" value="1"/>
</dbReference>
<evidence type="ECO:0000313" key="18">
    <source>
        <dbReference type="Proteomes" id="UP000256304"/>
    </source>
</evidence>
<keyword evidence="4" id="KW-1003">Cell membrane</keyword>
<dbReference type="Pfam" id="PF06580">
    <property type="entry name" value="His_kinase"/>
    <property type="match status" value="1"/>
</dbReference>
<dbReference type="GO" id="GO:0000155">
    <property type="term" value="F:phosphorelay sensor kinase activity"/>
    <property type="evidence" value="ECO:0007669"/>
    <property type="project" value="InterPro"/>
</dbReference>
<evidence type="ECO:0000256" key="2">
    <source>
        <dbReference type="ARBA" id="ARBA00004651"/>
    </source>
</evidence>
<dbReference type="SUPFAM" id="SSF158472">
    <property type="entry name" value="HAMP domain-like"/>
    <property type="match status" value="1"/>
</dbReference>
<feature type="domain" description="Histidine kinase" evidence="15">
    <location>
        <begin position="489"/>
        <end position="608"/>
    </location>
</feature>
<dbReference type="PRINTS" id="PR00344">
    <property type="entry name" value="BCTRLSENSOR"/>
</dbReference>
<dbReference type="PROSITE" id="PS50109">
    <property type="entry name" value="HIS_KIN"/>
    <property type="match status" value="1"/>
</dbReference>
<comment type="catalytic activity">
    <reaction evidence="1">
        <text>ATP + protein L-histidine = ADP + protein N-phospho-L-histidine.</text>
        <dbReference type="EC" id="2.7.13.3"/>
    </reaction>
</comment>
<evidence type="ECO:0000259" key="16">
    <source>
        <dbReference type="PROSITE" id="PS50885"/>
    </source>
</evidence>
<comment type="subcellular location">
    <subcellularLocation>
        <location evidence="2">Cell membrane</location>
        <topology evidence="2">Multi-pass membrane protein</topology>
    </subcellularLocation>
</comment>
<keyword evidence="13 14" id="KW-0472">Membrane</keyword>
<dbReference type="InterPro" id="IPR004358">
    <property type="entry name" value="Sig_transdc_His_kin-like_C"/>
</dbReference>
<dbReference type="CDD" id="cd06225">
    <property type="entry name" value="HAMP"/>
    <property type="match status" value="1"/>
</dbReference>
<dbReference type="EC" id="2.7.13.3" evidence="3"/>
<dbReference type="PANTHER" id="PTHR34220:SF7">
    <property type="entry name" value="SENSOR HISTIDINE KINASE YPDA"/>
    <property type="match status" value="1"/>
</dbReference>
<evidence type="ECO:0000259" key="15">
    <source>
        <dbReference type="PROSITE" id="PS50109"/>
    </source>
</evidence>
<dbReference type="InterPro" id="IPR003660">
    <property type="entry name" value="HAMP_dom"/>
</dbReference>
<dbReference type="PROSITE" id="PS50885">
    <property type="entry name" value="HAMP"/>
    <property type="match status" value="1"/>
</dbReference>
<dbReference type="InterPro" id="IPR003594">
    <property type="entry name" value="HATPase_dom"/>
</dbReference>
<feature type="transmembrane region" description="Helical" evidence="14">
    <location>
        <begin position="20"/>
        <end position="38"/>
    </location>
</feature>
<reference evidence="17 18" key="1">
    <citation type="submission" date="2018-08" db="EMBL/GenBank/DDBJ databases">
        <title>Genomic Encyclopedia of Type Strains, Phase III (KMG-III): the genomes of soil and plant-associated and newly described type strains.</title>
        <authorList>
            <person name="Whitman W."/>
        </authorList>
    </citation>
    <scope>NUCLEOTIDE SEQUENCE [LARGE SCALE GENOMIC DNA]</scope>
    <source>
        <strain evidence="17 18">CGMCC 1.10966</strain>
    </source>
</reference>
<evidence type="ECO:0000256" key="1">
    <source>
        <dbReference type="ARBA" id="ARBA00000085"/>
    </source>
</evidence>
<gene>
    <name evidence="17" type="ORF">A8990_12769</name>
</gene>
<dbReference type="SMART" id="SM00387">
    <property type="entry name" value="HATPase_c"/>
    <property type="match status" value="1"/>
</dbReference>
<evidence type="ECO:0000256" key="9">
    <source>
        <dbReference type="ARBA" id="ARBA00022777"/>
    </source>
</evidence>
<evidence type="ECO:0000256" key="4">
    <source>
        <dbReference type="ARBA" id="ARBA00022475"/>
    </source>
</evidence>
<dbReference type="InterPro" id="IPR033479">
    <property type="entry name" value="dCache_1"/>
</dbReference>
<proteinExistence type="predicted"/>
<dbReference type="AlphaFoldDB" id="A0A3D9RNQ1"/>
<keyword evidence="18" id="KW-1185">Reference proteome</keyword>
<dbReference type="GO" id="GO:0005886">
    <property type="term" value="C:plasma membrane"/>
    <property type="evidence" value="ECO:0007669"/>
    <property type="project" value="UniProtKB-SubCell"/>
</dbReference>
<dbReference type="Pfam" id="PF02518">
    <property type="entry name" value="HATPase_c"/>
    <property type="match status" value="1"/>
</dbReference>
<dbReference type="InterPro" id="IPR005467">
    <property type="entry name" value="His_kinase_dom"/>
</dbReference>
<dbReference type="Pfam" id="PF02743">
    <property type="entry name" value="dCache_1"/>
    <property type="match status" value="1"/>
</dbReference>
<dbReference type="Pfam" id="PF00672">
    <property type="entry name" value="HAMP"/>
    <property type="match status" value="1"/>
</dbReference>
<keyword evidence="5" id="KW-0597">Phosphoprotein</keyword>
<keyword evidence="12" id="KW-0902">Two-component regulatory system</keyword>
<evidence type="ECO:0000256" key="11">
    <source>
        <dbReference type="ARBA" id="ARBA00022989"/>
    </source>
</evidence>
<evidence type="ECO:0000256" key="12">
    <source>
        <dbReference type="ARBA" id="ARBA00023012"/>
    </source>
</evidence>
<dbReference type="Gene3D" id="3.30.450.20">
    <property type="entry name" value="PAS domain"/>
    <property type="match status" value="1"/>
</dbReference>
<keyword evidence="6" id="KW-0808">Transferase</keyword>
<dbReference type="EMBL" id="QTTN01000027">
    <property type="protein sequence ID" value="REE77749.1"/>
    <property type="molecule type" value="Genomic_DNA"/>
</dbReference>
<evidence type="ECO:0000256" key="5">
    <source>
        <dbReference type="ARBA" id="ARBA00022553"/>
    </source>
</evidence>